<reference evidence="1" key="1">
    <citation type="submission" date="2021-08" db="EMBL/GenBank/DDBJ databases">
        <title>The first chromosome-level gecko genome reveals the dynamic sex chromosomes of Neotropical dwarf geckos (Sphaerodactylidae: Sphaerodactylus).</title>
        <authorList>
            <person name="Pinto B.J."/>
            <person name="Keating S.E."/>
            <person name="Gamble T."/>
        </authorList>
    </citation>
    <scope>NUCLEOTIDE SEQUENCE</scope>
    <source>
        <strain evidence="1">TG3544</strain>
    </source>
</reference>
<protein>
    <submittedName>
        <fullName evidence="1">Uncharacterized protein</fullName>
    </submittedName>
</protein>
<accession>A0ACB8FI26</accession>
<evidence type="ECO:0000313" key="2">
    <source>
        <dbReference type="Proteomes" id="UP000827872"/>
    </source>
</evidence>
<organism evidence="1 2">
    <name type="scientific">Sphaerodactylus townsendi</name>
    <dbReference type="NCBI Taxonomy" id="933632"/>
    <lineage>
        <taxon>Eukaryota</taxon>
        <taxon>Metazoa</taxon>
        <taxon>Chordata</taxon>
        <taxon>Craniata</taxon>
        <taxon>Vertebrata</taxon>
        <taxon>Euteleostomi</taxon>
        <taxon>Lepidosauria</taxon>
        <taxon>Squamata</taxon>
        <taxon>Bifurcata</taxon>
        <taxon>Gekkota</taxon>
        <taxon>Sphaerodactylidae</taxon>
        <taxon>Sphaerodactylus</taxon>
    </lineage>
</organism>
<comment type="caution">
    <text evidence="1">The sequence shown here is derived from an EMBL/GenBank/DDBJ whole genome shotgun (WGS) entry which is preliminary data.</text>
</comment>
<sequence>MTAAQQKLNEQHATKIRAMQEAHAKEHPVLRETKNIEIQDLRKAHDEEVSALTETKDRDIQNLNKAHDKELAALKETKDIEIQNLNKDHDQKIREKDVQIETLKKEHRREIQTQAHEIAGLNRDNLTLLVTSRTHQAAADELRETQQLLNERDQEISNLTGQLNDTQSAARFMAKENRTKIQEADHSACLQEIATLRRQFAMQKAVVASIHPEGLLNFSEYESPIEPEVPEDAMATSPLNPEWEEAVPLNPVRVRQLLALMSTS</sequence>
<gene>
    <name evidence="1" type="ORF">K3G42_017885</name>
</gene>
<proteinExistence type="predicted"/>
<dbReference type="EMBL" id="CM037617">
    <property type="protein sequence ID" value="KAH8004741.1"/>
    <property type="molecule type" value="Genomic_DNA"/>
</dbReference>
<dbReference type="Proteomes" id="UP000827872">
    <property type="component" value="Linkage Group LG04"/>
</dbReference>
<keyword evidence="2" id="KW-1185">Reference proteome</keyword>
<evidence type="ECO:0000313" key="1">
    <source>
        <dbReference type="EMBL" id="KAH8004741.1"/>
    </source>
</evidence>
<name>A0ACB8FI26_9SAUR</name>